<evidence type="ECO:0000256" key="10">
    <source>
        <dbReference type="SAM" id="Phobius"/>
    </source>
</evidence>
<reference evidence="11 12" key="2">
    <citation type="journal article" date="2021" name="Curr. Genet.">
        <title>Genetic response to nitrogen starvation in the aggressive Eucalyptus foliar pathogen Teratosphaeria destructans.</title>
        <authorList>
            <person name="Havenga M."/>
            <person name="Wingfield B.D."/>
            <person name="Wingfield M.J."/>
            <person name="Dreyer L.L."/>
            <person name="Roets F."/>
            <person name="Aylward J."/>
        </authorList>
    </citation>
    <scope>NUCLEOTIDE SEQUENCE [LARGE SCALE GENOMIC DNA]</scope>
    <source>
        <strain evidence="11">CMW44962</strain>
    </source>
</reference>
<evidence type="ECO:0000256" key="2">
    <source>
        <dbReference type="ARBA" id="ARBA00005179"/>
    </source>
</evidence>
<dbReference type="SUPFAM" id="SSF48264">
    <property type="entry name" value="Cytochrome P450"/>
    <property type="match status" value="1"/>
</dbReference>
<keyword evidence="10" id="KW-1133">Transmembrane helix</keyword>
<evidence type="ECO:0000313" key="12">
    <source>
        <dbReference type="Proteomes" id="UP001138500"/>
    </source>
</evidence>
<evidence type="ECO:0000256" key="7">
    <source>
        <dbReference type="ARBA" id="ARBA00023033"/>
    </source>
</evidence>
<dbReference type="AlphaFoldDB" id="A0A9W7SPL0"/>
<dbReference type="CDD" id="cd11051">
    <property type="entry name" value="CYP59-like"/>
    <property type="match status" value="1"/>
</dbReference>
<dbReference type="PRINTS" id="PR00463">
    <property type="entry name" value="EP450I"/>
</dbReference>
<dbReference type="Gene3D" id="1.10.630.10">
    <property type="entry name" value="Cytochrome P450"/>
    <property type="match status" value="1"/>
</dbReference>
<evidence type="ECO:0000256" key="3">
    <source>
        <dbReference type="ARBA" id="ARBA00022617"/>
    </source>
</evidence>
<keyword evidence="4 8" id="KW-0479">Metal-binding</keyword>
<dbReference type="Proteomes" id="UP001138500">
    <property type="component" value="Unassembled WGS sequence"/>
</dbReference>
<evidence type="ECO:0000256" key="5">
    <source>
        <dbReference type="ARBA" id="ARBA00023002"/>
    </source>
</evidence>
<reference evidence="11 12" key="1">
    <citation type="journal article" date="2018" name="IMA Fungus">
        <title>IMA Genome-F 10: Nine draft genome sequences of Claviceps purpurea s.lat., including C. arundinis, C. humidiphila, and C. cf. spartinae, pseudomolecules for the pitch canker pathogen Fusarium circinatum, draft genome of Davidsoniella eucalypti, Grosmannia galeiformis, Quambalaria eucalypti, and Teratosphaeria destructans.</title>
        <authorList>
            <person name="Wingfield B.D."/>
            <person name="Liu M."/>
            <person name="Nguyen H.D."/>
            <person name="Lane F.A."/>
            <person name="Morgan S.W."/>
            <person name="De Vos L."/>
            <person name="Wilken P.M."/>
            <person name="Duong T.A."/>
            <person name="Aylward J."/>
            <person name="Coetzee M.P."/>
            <person name="Dadej K."/>
            <person name="De Beer Z.W."/>
            <person name="Findlay W."/>
            <person name="Havenga M."/>
            <person name="Kolarik M."/>
            <person name="Menzies J.G."/>
            <person name="Naidoo K."/>
            <person name="Pochopski O."/>
            <person name="Shoukouhi P."/>
            <person name="Santana Q.C."/>
            <person name="Seifert K.A."/>
            <person name="Soal N."/>
            <person name="Steenkamp E.T."/>
            <person name="Tatham C.T."/>
            <person name="van der Nest M.A."/>
            <person name="Wingfield M.J."/>
        </authorList>
    </citation>
    <scope>NUCLEOTIDE SEQUENCE [LARGE SCALE GENOMIC DNA]</scope>
    <source>
        <strain evidence="11">CMW44962</strain>
    </source>
</reference>
<evidence type="ECO:0000256" key="6">
    <source>
        <dbReference type="ARBA" id="ARBA00023004"/>
    </source>
</evidence>
<keyword evidence="6 8" id="KW-0408">Iron</keyword>
<dbReference type="GO" id="GO:0016705">
    <property type="term" value="F:oxidoreductase activity, acting on paired donors, with incorporation or reduction of molecular oxygen"/>
    <property type="evidence" value="ECO:0007669"/>
    <property type="project" value="InterPro"/>
</dbReference>
<keyword evidence="5 9" id="KW-0560">Oxidoreductase</keyword>
<gene>
    <name evidence="11" type="ORF">Tdes44962_MAKER03611</name>
</gene>
<sequence length="552" mass="63603">MDNILTSPRLSWAIGAIVATAFIRFIQQWYFHRKLVRGLPGPPHSWIWGHLRAMNEVLKDQPKLAAPQTFWGFVKEKYNLGDYFYLDPWPFGDPIMIILDADVAHQVTVKHSTPKHPEVEKFIYNVGGPGNLVSSEGAEWKRWRTAFNPGFASSHIMSVVPTIIDECLIFNEILTTRAKNNELFRMERDTTRLTVDIIGKVVLDHALDCQKGPNELVDAFMNQVRWQCIGAQFNPWEMIDWPFRIPYQRWLTYKMDRYIKKRLDERFATREQRGKSKAVVDLALQEYLKEVKGMTDDIGKVQRLDPEFEKAVISNMKIFLFAGHDTTSSTIAYAYYYLSKNPECLAKIRKEHDDVFGTDPFSVAEQLKRDPRLLNRLEYTLAVIREVLRLQPPASTVRIGEKGFFARDPATNEPLPTEHFMLWPVDVGLHRHPKYWSDPHAFIPERHIHNSSDESANYTSNPAWVAFSKGPRNCVGQELAIVETKAILAMTLRTFDFSPAYDELEKLKGDGSGYPSYTEGVQEQFGEEAYQIQLGTAKPREGMPCRIRLRSV</sequence>
<keyword evidence="3 8" id="KW-0349">Heme</keyword>
<feature type="binding site" description="axial binding residue" evidence="8">
    <location>
        <position position="474"/>
    </location>
    <ligand>
        <name>heme</name>
        <dbReference type="ChEBI" id="CHEBI:30413"/>
    </ligand>
    <ligandPart>
        <name>Fe</name>
        <dbReference type="ChEBI" id="CHEBI:18248"/>
    </ligandPart>
</feature>
<dbReference type="PRINTS" id="PR00385">
    <property type="entry name" value="P450"/>
</dbReference>
<dbReference type="OrthoDB" id="10029320at2759"/>
<dbReference type="InterPro" id="IPR050121">
    <property type="entry name" value="Cytochrome_P450_monoxygenase"/>
</dbReference>
<keyword evidence="10" id="KW-0812">Transmembrane</keyword>
<evidence type="ECO:0000256" key="1">
    <source>
        <dbReference type="ARBA" id="ARBA00001971"/>
    </source>
</evidence>
<evidence type="ECO:0000313" key="11">
    <source>
        <dbReference type="EMBL" id="KAH9826227.1"/>
    </source>
</evidence>
<comment type="pathway">
    <text evidence="2">Secondary metabolite biosynthesis.</text>
</comment>
<evidence type="ECO:0000256" key="8">
    <source>
        <dbReference type="PIRSR" id="PIRSR602401-1"/>
    </source>
</evidence>
<keyword evidence="10" id="KW-0472">Membrane</keyword>
<name>A0A9W7SPL0_9PEZI</name>
<dbReference type="PANTHER" id="PTHR24305">
    <property type="entry name" value="CYTOCHROME P450"/>
    <property type="match status" value="1"/>
</dbReference>
<keyword evidence="7 9" id="KW-0503">Monooxygenase</keyword>
<dbReference type="PANTHER" id="PTHR24305:SF107">
    <property type="entry name" value="P450, PUTATIVE (EUROFUNG)-RELATED"/>
    <property type="match status" value="1"/>
</dbReference>
<dbReference type="EMBL" id="RIBY02002012">
    <property type="protein sequence ID" value="KAH9826227.1"/>
    <property type="molecule type" value="Genomic_DNA"/>
</dbReference>
<protein>
    <submittedName>
        <fullName evidence="11">Cytochrome-P450 family protein</fullName>
    </submittedName>
</protein>
<dbReference type="InterPro" id="IPR001128">
    <property type="entry name" value="Cyt_P450"/>
</dbReference>
<proteinExistence type="inferred from homology"/>
<dbReference type="Pfam" id="PF00067">
    <property type="entry name" value="p450"/>
    <property type="match status" value="1"/>
</dbReference>
<organism evidence="11 12">
    <name type="scientific">Teratosphaeria destructans</name>
    <dbReference type="NCBI Taxonomy" id="418781"/>
    <lineage>
        <taxon>Eukaryota</taxon>
        <taxon>Fungi</taxon>
        <taxon>Dikarya</taxon>
        <taxon>Ascomycota</taxon>
        <taxon>Pezizomycotina</taxon>
        <taxon>Dothideomycetes</taxon>
        <taxon>Dothideomycetidae</taxon>
        <taxon>Mycosphaerellales</taxon>
        <taxon>Teratosphaeriaceae</taxon>
        <taxon>Teratosphaeria</taxon>
    </lineage>
</organism>
<evidence type="ECO:0000256" key="4">
    <source>
        <dbReference type="ARBA" id="ARBA00022723"/>
    </source>
</evidence>
<keyword evidence="12" id="KW-1185">Reference proteome</keyword>
<comment type="cofactor">
    <cofactor evidence="1 8">
        <name>heme</name>
        <dbReference type="ChEBI" id="CHEBI:30413"/>
    </cofactor>
</comment>
<accession>A0A9W7SPL0</accession>
<dbReference type="PROSITE" id="PS00086">
    <property type="entry name" value="CYTOCHROME_P450"/>
    <property type="match status" value="1"/>
</dbReference>
<dbReference type="GO" id="GO:0004497">
    <property type="term" value="F:monooxygenase activity"/>
    <property type="evidence" value="ECO:0007669"/>
    <property type="project" value="UniProtKB-KW"/>
</dbReference>
<dbReference type="InterPro" id="IPR017972">
    <property type="entry name" value="Cyt_P450_CS"/>
</dbReference>
<evidence type="ECO:0000256" key="9">
    <source>
        <dbReference type="RuleBase" id="RU000461"/>
    </source>
</evidence>
<dbReference type="GO" id="GO:0020037">
    <property type="term" value="F:heme binding"/>
    <property type="evidence" value="ECO:0007669"/>
    <property type="project" value="InterPro"/>
</dbReference>
<comment type="caution">
    <text evidence="11">The sequence shown here is derived from an EMBL/GenBank/DDBJ whole genome shotgun (WGS) entry which is preliminary data.</text>
</comment>
<comment type="similarity">
    <text evidence="9">Belongs to the cytochrome P450 family.</text>
</comment>
<dbReference type="GO" id="GO:0005506">
    <property type="term" value="F:iron ion binding"/>
    <property type="evidence" value="ECO:0007669"/>
    <property type="project" value="InterPro"/>
</dbReference>
<dbReference type="InterPro" id="IPR002401">
    <property type="entry name" value="Cyt_P450_E_grp-I"/>
</dbReference>
<dbReference type="InterPro" id="IPR036396">
    <property type="entry name" value="Cyt_P450_sf"/>
</dbReference>
<feature type="transmembrane region" description="Helical" evidence="10">
    <location>
        <begin position="12"/>
        <end position="31"/>
    </location>
</feature>